<dbReference type="Proteomes" id="UP000033099">
    <property type="component" value="Chromosome"/>
</dbReference>
<evidence type="ECO:0008006" key="4">
    <source>
        <dbReference type="Google" id="ProtNLM"/>
    </source>
</evidence>
<gene>
    <name evidence="2" type="ORF">VO64_3845</name>
</gene>
<organism evidence="2 3">
    <name type="scientific">Pseudomonas synxantha</name>
    <dbReference type="NCBI Taxonomy" id="47883"/>
    <lineage>
        <taxon>Bacteria</taxon>
        <taxon>Pseudomonadati</taxon>
        <taxon>Pseudomonadota</taxon>
        <taxon>Gammaproteobacteria</taxon>
        <taxon>Pseudomonadales</taxon>
        <taxon>Pseudomonadaceae</taxon>
        <taxon>Pseudomonas</taxon>
    </lineage>
</organism>
<protein>
    <recommendedName>
        <fullName evidence="4">Threonine synthase</fullName>
    </recommendedName>
</protein>
<evidence type="ECO:0000256" key="1">
    <source>
        <dbReference type="SAM" id="MobiDB-lite"/>
    </source>
</evidence>
<evidence type="ECO:0000313" key="3">
    <source>
        <dbReference type="Proteomes" id="UP000033099"/>
    </source>
</evidence>
<name>A0AAU8TQH6_9PSED</name>
<feature type="compositionally biased region" description="Basic and acidic residues" evidence="1">
    <location>
        <begin position="68"/>
        <end position="78"/>
    </location>
</feature>
<accession>A0AAU8TQH6</accession>
<dbReference type="KEGG" id="pfb:VO64_3845"/>
<evidence type="ECO:0000313" key="2">
    <source>
        <dbReference type="EMBL" id="AKA84391.1"/>
    </source>
</evidence>
<feature type="region of interest" description="Disordered" evidence="1">
    <location>
        <begin position="55"/>
        <end position="78"/>
    </location>
</feature>
<dbReference type="EMBL" id="CP011117">
    <property type="protein sequence ID" value="AKA84391.1"/>
    <property type="molecule type" value="Genomic_DNA"/>
</dbReference>
<reference evidence="2 3" key="1">
    <citation type="journal article" date="2015" name="Genome Announc.">
        <title>Complete Genome Sequence of Biocontrol Strain Pseudomonas fluorescens LBUM223.</title>
        <authorList>
            <person name="Roquigny R."/>
            <person name="Arseneault T."/>
            <person name="Gadkar V.J."/>
            <person name="Novinscak A."/>
            <person name="Joly D.L."/>
            <person name="Filion M."/>
        </authorList>
    </citation>
    <scope>NUCLEOTIDE SEQUENCE [LARGE SCALE GENOMIC DNA]</scope>
    <source>
        <strain evidence="2 3">LBUM223</strain>
    </source>
</reference>
<sequence length="78" mass="8139">MGGALCLSAYRGSGAKVSVIRALAHTSRTQRVGLFFQGVAQGQVPRRVTAMAAGGASAGCGRRTVRRPNADRRPDGNR</sequence>
<proteinExistence type="predicted"/>
<dbReference type="AlphaFoldDB" id="A0AAU8TQH6"/>